<dbReference type="AlphaFoldDB" id="A0A841FNL6"/>
<dbReference type="Pfam" id="PF25587">
    <property type="entry name" value="Rv2743c"/>
    <property type="match status" value="1"/>
</dbReference>
<dbReference type="RefSeq" id="WP_184786437.1">
    <property type="nucleotide sequence ID" value="NZ_BONT01000014.1"/>
</dbReference>
<protein>
    <submittedName>
        <fullName evidence="2">Uncharacterized protein</fullName>
    </submittedName>
</protein>
<dbReference type="EMBL" id="JACHGT010000003">
    <property type="protein sequence ID" value="MBB6033530.1"/>
    <property type="molecule type" value="Genomic_DNA"/>
</dbReference>
<evidence type="ECO:0000256" key="1">
    <source>
        <dbReference type="SAM" id="Phobius"/>
    </source>
</evidence>
<feature type="transmembrane region" description="Helical" evidence="1">
    <location>
        <begin position="55"/>
        <end position="73"/>
    </location>
</feature>
<keyword evidence="1" id="KW-1133">Transmembrane helix</keyword>
<evidence type="ECO:0000313" key="3">
    <source>
        <dbReference type="Proteomes" id="UP000548476"/>
    </source>
</evidence>
<feature type="transmembrane region" description="Helical" evidence="1">
    <location>
        <begin position="30"/>
        <end position="49"/>
    </location>
</feature>
<dbReference type="InterPro" id="IPR057952">
    <property type="entry name" value="Rv2743c-like"/>
</dbReference>
<sequence length="271" mass="29157">MDRSFRRQAFGGMGKPYKKLRRRFRAARRWTVLSGLFGGATAILVPYAGLGGLDAIWAALTGASIGMAALRWFDYKALSRSLPDEAARLTQHGHYTLAGELSNVADAAAGVLHRKRTQSQFRGSAAGGPYERLEAASRAYGEIISRLDGPAREAVDDVSDVEEQLRGLCHQVRGLERSLAVAPREQRAALAEGHRQLAGRLESGVRAYESMVAGAAQIMAENGTLPGAVHGEDMVVRRLTDAADRLKGFAAGLGEMRDLHRGMNPPTPPGV</sequence>
<keyword evidence="1" id="KW-0472">Membrane</keyword>
<keyword evidence="1" id="KW-0812">Transmembrane</keyword>
<organism evidence="2 3">
    <name type="scientific">Phytomonospora endophytica</name>
    <dbReference type="NCBI Taxonomy" id="714109"/>
    <lineage>
        <taxon>Bacteria</taxon>
        <taxon>Bacillati</taxon>
        <taxon>Actinomycetota</taxon>
        <taxon>Actinomycetes</taxon>
        <taxon>Micromonosporales</taxon>
        <taxon>Micromonosporaceae</taxon>
        <taxon>Phytomonospora</taxon>
    </lineage>
</organism>
<dbReference type="NCBIfam" id="NF047839">
    <property type="entry name" value="PspM_Rv2743c"/>
    <property type="match status" value="1"/>
</dbReference>
<keyword evidence="3" id="KW-1185">Reference proteome</keyword>
<evidence type="ECO:0000313" key="2">
    <source>
        <dbReference type="EMBL" id="MBB6033530.1"/>
    </source>
</evidence>
<reference evidence="2 3" key="1">
    <citation type="submission" date="2020-08" db="EMBL/GenBank/DDBJ databases">
        <title>Genomic Encyclopedia of Type Strains, Phase IV (KMG-IV): sequencing the most valuable type-strain genomes for metagenomic binning, comparative biology and taxonomic classification.</title>
        <authorList>
            <person name="Goeker M."/>
        </authorList>
    </citation>
    <scope>NUCLEOTIDE SEQUENCE [LARGE SCALE GENOMIC DNA]</scope>
    <source>
        <strain evidence="2 3">YIM 65646</strain>
    </source>
</reference>
<comment type="caution">
    <text evidence="2">The sequence shown here is derived from an EMBL/GenBank/DDBJ whole genome shotgun (WGS) entry which is preliminary data.</text>
</comment>
<dbReference type="Proteomes" id="UP000548476">
    <property type="component" value="Unassembled WGS sequence"/>
</dbReference>
<proteinExistence type="predicted"/>
<accession>A0A841FNL6</accession>
<gene>
    <name evidence="2" type="ORF">HNR73_001380</name>
</gene>
<name>A0A841FNL6_9ACTN</name>